<evidence type="ECO:0000313" key="4">
    <source>
        <dbReference type="Proteomes" id="UP000677803"/>
    </source>
</evidence>
<name>A0A8S4BIL4_9TELE</name>
<gene>
    <name evidence="3" type="ORF">MMEN_LOCUS15676</name>
</gene>
<evidence type="ECO:0000256" key="1">
    <source>
        <dbReference type="ARBA" id="ARBA00004141"/>
    </source>
</evidence>
<dbReference type="Proteomes" id="UP000677803">
    <property type="component" value="Unassembled WGS sequence"/>
</dbReference>
<dbReference type="SUPFAM" id="SSF103473">
    <property type="entry name" value="MFS general substrate transporter"/>
    <property type="match status" value="1"/>
</dbReference>
<dbReference type="GO" id="GO:0016020">
    <property type="term" value="C:membrane"/>
    <property type="evidence" value="ECO:0007669"/>
    <property type="project" value="UniProtKB-SubCell"/>
</dbReference>
<keyword evidence="2" id="KW-0472">Membrane</keyword>
<organism evidence="3 4">
    <name type="scientific">Menidia menidia</name>
    <name type="common">Atlantic silverside</name>
    <dbReference type="NCBI Taxonomy" id="238744"/>
    <lineage>
        <taxon>Eukaryota</taxon>
        <taxon>Metazoa</taxon>
        <taxon>Chordata</taxon>
        <taxon>Craniata</taxon>
        <taxon>Vertebrata</taxon>
        <taxon>Euteleostomi</taxon>
        <taxon>Actinopterygii</taxon>
        <taxon>Neopterygii</taxon>
        <taxon>Teleostei</taxon>
        <taxon>Neoteleostei</taxon>
        <taxon>Acanthomorphata</taxon>
        <taxon>Ovalentaria</taxon>
        <taxon>Atherinomorphae</taxon>
        <taxon>Atheriniformes</taxon>
        <taxon>Atherinopsidae</taxon>
        <taxon>Menidiinae</taxon>
        <taxon>Menidia</taxon>
    </lineage>
</organism>
<comment type="subcellular location">
    <subcellularLocation>
        <location evidence="1">Membrane</location>
        <topology evidence="1">Multi-pass membrane protein</topology>
    </subcellularLocation>
</comment>
<keyword evidence="2" id="KW-1133">Transmembrane helix</keyword>
<evidence type="ECO:0000256" key="2">
    <source>
        <dbReference type="SAM" id="Phobius"/>
    </source>
</evidence>
<dbReference type="AlphaFoldDB" id="A0A8S4BIL4"/>
<comment type="caution">
    <text evidence="3">The sequence shown here is derived from an EMBL/GenBank/DDBJ whole genome shotgun (WGS) entry which is preliminary data.</text>
</comment>
<proteinExistence type="predicted"/>
<dbReference type="OrthoDB" id="6151406at2759"/>
<keyword evidence="2" id="KW-0812">Transmembrane</keyword>
<protein>
    <submittedName>
        <fullName evidence="3">(Atlantic silverside) hypothetical protein</fullName>
    </submittedName>
</protein>
<dbReference type="InterPro" id="IPR036259">
    <property type="entry name" value="MFS_trans_sf"/>
</dbReference>
<accession>A0A8S4BIL4</accession>
<keyword evidence="4" id="KW-1185">Reference proteome</keyword>
<sequence>MTGSVCKISHLYPLDSGVYWCEFGGGAAGPSTPLTVSAWTPPDWLLAVCVSSAVFLLVLVLVLLWRRRVQRKPEADEDDDEDLITFSVVRFQLTTNKLSRRAQRLQLSQMCSTLP</sequence>
<feature type="transmembrane region" description="Helical" evidence="2">
    <location>
        <begin position="44"/>
        <end position="65"/>
    </location>
</feature>
<evidence type="ECO:0000313" key="3">
    <source>
        <dbReference type="EMBL" id="CAG5965469.1"/>
    </source>
</evidence>
<dbReference type="EMBL" id="CAJRST010027779">
    <property type="protein sequence ID" value="CAG5965469.1"/>
    <property type="molecule type" value="Genomic_DNA"/>
</dbReference>
<reference evidence="3" key="1">
    <citation type="submission" date="2021-05" db="EMBL/GenBank/DDBJ databases">
        <authorList>
            <person name="Tigano A."/>
        </authorList>
    </citation>
    <scope>NUCLEOTIDE SEQUENCE</scope>
</reference>